<reference evidence="3" key="1">
    <citation type="submission" date="2006-01" db="EMBL/GenBank/DDBJ databases">
        <title>Complete sequence of Novosphingobium aromaticivorans DSM 12444.</title>
        <authorList>
            <consortium name="US DOE Joint Genome Institute"/>
            <person name="Copeland A."/>
            <person name="Lucas S."/>
            <person name="Lapidus A."/>
            <person name="Barry K."/>
            <person name="Detter J.C."/>
            <person name="Glavina T."/>
            <person name="Hammon N."/>
            <person name="Israni S."/>
            <person name="Pitluck S."/>
            <person name="Chain P."/>
            <person name="Malfatti S."/>
            <person name="Shin M."/>
            <person name="Vergez L."/>
            <person name="Schmutz J."/>
            <person name="Larimer F."/>
            <person name="Land M."/>
            <person name="Kyrpides N."/>
            <person name="Ivanova N."/>
            <person name="Fredrickson J."/>
            <person name="Balkwill D."/>
            <person name="Romine M.F."/>
            <person name="Richardson P."/>
        </authorList>
    </citation>
    <scope>NUCLEOTIDE SEQUENCE [LARGE SCALE GENOMIC DNA]</scope>
    <source>
        <strain evidence="3">ATCC 700278 / DSM 12444 / CCUG 56034 / CIP 105152 / NBRC 16084 / F199</strain>
    </source>
</reference>
<organism evidence="2 3">
    <name type="scientific">Novosphingobium aromaticivorans (strain ATCC 700278 / DSM 12444 / CCUG 56034 / CIP 105152 / NBRC 16084 / F199)</name>
    <dbReference type="NCBI Taxonomy" id="279238"/>
    <lineage>
        <taxon>Bacteria</taxon>
        <taxon>Pseudomonadati</taxon>
        <taxon>Pseudomonadota</taxon>
        <taxon>Alphaproteobacteria</taxon>
        <taxon>Sphingomonadales</taxon>
        <taxon>Sphingomonadaceae</taxon>
        <taxon>Novosphingobium</taxon>
    </lineage>
</organism>
<dbReference type="Pfam" id="PF13163">
    <property type="entry name" value="DUF3999"/>
    <property type="match status" value="1"/>
</dbReference>
<dbReference type="STRING" id="279238.Saro_2459"/>
<dbReference type="RefSeq" id="WP_011446101.1">
    <property type="nucleotide sequence ID" value="NC_007794.1"/>
</dbReference>
<keyword evidence="1" id="KW-0812">Transmembrane</keyword>
<dbReference type="InterPro" id="IPR025060">
    <property type="entry name" value="DUF3999"/>
</dbReference>
<feature type="transmembrane region" description="Helical" evidence="1">
    <location>
        <begin position="411"/>
        <end position="432"/>
    </location>
</feature>
<sequence>MKYPPLLAIALALSGCEGRNTPVDAVDDFALGIPVQPAPGPSIQRIDLPLSAILALKREDMGDIRVFDRASRPLSIALQGARLEEQAQRFAAVPFGSTGAAASGAGGTVSVQVRQSGGTVTVDTGTPTAPGGDEAVLVDTRKVAQPAVALVLDAVLPARKPVEVSVSVSDDLGTWQPLAERVLFSPDEGGSVLGGGRIALSGALLKGRYLRIAWLRSTGARVSGVTLYTTAIPPAPRIAVTTRGLALQDSRTAPFTVPTAASPVAVTVSLTGRDGTVPVQLLGRKMPEAPWTPLAFGTLRQGGSATTLEVGEPGIRQFMLRADARSAGFSRPPRIDLQFAGIGLIAAFNANGPYRLAVGNKAAVPSFLQAGDLLVQGAAIPVARLDNGPTPAPMDVGPSKALPFGLSPMKLALWAILLVGVGLLALAALRLLKVTASSGS</sequence>
<dbReference type="HOGENOM" id="CLU_033800_1_1_5"/>
<dbReference type="EMBL" id="CP000248">
    <property type="protein sequence ID" value="ABD26895.1"/>
    <property type="molecule type" value="Genomic_DNA"/>
</dbReference>
<protein>
    <recommendedName>
        <fullName evidence="4">DUF3999 domain-containing protein</fullName>
    </recommendedName>
</protein>
<proteinExistence type="predicted"/>
<dbReference type="Proteomes" id="UP000009134">
    <property type="component" value="Chromosome"/>
</dbReference>
<keyword evidence="3" id="KW-1185">Reference proteome</keyword>
<dbReference type="AlphaFoldDB" id="Q2G5H8"/>
<keyword evidence="1" id="KW-1133">Transmembrane helix</keyword>
<evidence type="ECO:0000313" key="3">
    <source>
        <dbReference type="Proteomes" id="UP000009134"/>
    </source>
</evidence>
<gene>
    <name evidence="2" type="ordered locus">Saro_2459</name>
</gene>
<evidence type="ECO:0000313" key="2">
    <source>
        <dbReference type="EMBL" id="ABD26895.1"/>
    </source>
</evidence>
<dbReference type="PROSITE" id="PS51257">
    <property type="entry name" value="PROKAR_LIPOPROTEIN"/>
    <property type="match status" value="1"/>
</dbReference>
<dbReference type="eggNOG" id="ENOG5030SXG">
    <property type="taxonomic scope" value="Bacteria"/>
</dbReference>
<name>Q2G5H8_NOVAD</name>
<evidence type="ECO:0000256" key="1">
    <source>
        <dbReference type="SAM" id="Phobius"/>
    </source>
</evidence>
<accession>Q2G5H8</accession>
<keyword evidence="1" id="KW-0472">Membrane</keyword>
<dbReference type="KEGG" id="nar:Saro_2459"/>
<evidence type="ECO:0008006" key="4">
    <source>
        <dbReference type="Google" id="ProtNLM"/>
    </source>
</evidence>